<dbReference type="InterPro" id="IPR004550">
    <property type="entry name" value="AsnASE_II"/>
</dbReference>
<feature type="signal peptide" evidence="6">
    <location>
        <begin position="1"/>
        <end position="29"/>
    </location>
</feature>
<dbReference type="SFLD" id="SFLDS00057">
    <property type="entry name" value="Glutaminase/Asparaginase"/>
    <property type="match status" value="1"/>
</dbReference>
<comment type="caution">
    <text evidence="8">The sequence shown here is derived from an EMBL/GenBank/DDBJ whole genome shotgun (WGS) entry which is preliminary data.</text>
</comment>
<dbReference type="InterPro" id="IPR036152">
    <property type="entry name" value="Asp/glu_Ase-like_sf"/>
</dbReference>
<dbReference type="RefSeq" id="WP_213519459.1">
    <property type="nucleotide sequence ID" value="NZ_BOSE01000010.1"/>
</dbReference>
<proteinExistence type="inferred from homology"/>
<dbReference type="SMART" id="SM00870">
    <property type="entry name" value="Asparaginase"/>
    <property type="match status" value="1"/>
</dbReference>
<dbReference type="InterPro" id="IPR040919">
    <property type="entry name" value="Asparaginase_C"/>
</dbReference>
<keyword evidence="9" id="KW-1185">Reference proteome</keyword>
<feature type="region of interest" description="Disordered" evidence="5">
    <location>
        <begin position="404"/>
        <end position="464"/>
    </location>
</feature>
<dbReference type="InterPro" id="IPR001119">
    <property type="entry name" value="SLH_dom"/>
</dbReference>
<evidence type="ECO:0000259" key="7">
    <source>
        <dbReference type="PROSITE" id="PS51272"/>
    </source>
</evidence>
<keyword evidence="6" id="KW-0732">Signal</keyword>
<feature type="domain" description="SLH" evidence="7">
    <location>
        <begin position="461"/>
        <end position="524"/>
    </location>
</feature>
<dbReference type="InterPro" id="IPR027474">
    <property type="entry name" value="L-asparaginase_N"/>
</dbReference>
<accession>A0A919YSC4</accession>
<dbReference type="EMBL" id="BOSE01000010">
    <property type="protein sequence ID" value="GIP18810.1"/>
    <property type="molecule type" value="Genomic_DNA"/>
</dbReference>
<dbReference type="Proteomes" id="UP000683139">
    <property type="component" value="Unassembled WGS sequence"/>
</dbReference>
<evidence type="ECO:0000256" key="2">
    <source>
        <dbReference type="ARBA" id="ARBA00022801"/>
    </source>
</evidence>
<feature type="binding site" evidence="4">
    <location>
        <position position="126"/>
    </location>
    <ligand>
        <name>substrate</name>
    </ligand>
</feature>
<evidence type="ECO:0000256" key="3">
    <source>
        <dbReference type="PIRSR" id="PIRSR001220-1"/>
    </source>
</evidence>
<feature type="compositionally biased region" description="Low complexity" evidence="5">
    <location>
        <begin position="437"/>
        <end position="456"/>
    </location>
</feature>
<keyword evidence="2" id="KW-0378">Hydrolase</keyword>
<dbReference type="Gene3D" id="3.40.50.40">
    <property type="match status" value="1"/>
</dbReference>
<dbReference type="PROSITE" id="PS51272">
    <property type="entry name" value="SLH"/>
    <property type="match status" value="3"/>
</dbReference>
<dbReference type="PIRSF" id="PIRSF500176">
    <property type="entry name" value="L_ASNase"/>
    <property type="match status" value="1"/>
</dbReference>
<feature type="compositionally biased region" description="Pro residues" evidence="5">
    <location>
        <begin position="412"/>
        <end position="436"/>
    </location>
</feature>
<feature type="chain" id="PRO_5039103184" description="SLH domain-containing protein" evidence="6">
    <location>
        <begin position="30"/>
        <end position="641"/>
    </location>
</feature>
<evidence type="ECO:0000256" key="5">
    <source>
        <dbReference type="SAM" id="MobiDB-lite"/>
    </source>
</evidence>
<feature type="domain" description="SLH" evidence="7">
    <location>
        <begin position="585"/>
        <end position="641"/>
    </location>
</feature>
<dbReference type="PRINTS" id="PR00139">
    <property type="entry name" value="ASNGLNASE"/>
</dbReference>
<dbReference type="PANTHER" id="PTHR11707">
    <property type="entry name" value="L-ASPARAGINASE"/>
    <property type="match status" value="1"/>
</dbReference>
<dbReference type="GO" id="GO:0004067">
    <property type="term" value="F:asparaginase activity"/>
    <property type="evidence" value="ECO:0007669"/>
    <property type="project" value="UniProtKB-UniRule"/>
</dbReference>
<dbReference type="Pfam" id="PF17763">
    <property type="entry name" value="Asparaginase_C"/>
    <property type="match status" value="1"/>
</dbReference>
<evidence type="ECO:0000256" key="1">
    <source>
        <dbReference type="ARBA" id="ARBA00010518"/>
    </source>
</evidence>
<dbReference type="InterPro" id="IPR037152">
    <property type="entry name" value="L-asparaginase_N_sf"/>
</dbReference>
<protein>
    <recommendedName>
        <fullName evidence="7">SLH domain-containing protein</fullName>
    </recommendedName>
</protein>
<evidence type="ECO:0000313" key="8">
    <source>
        <dbReference type="EMBL" id="GIP18810.1"/>
    </source>
</evidence>
<evidence type="ECO:0000256" key="4">
    <source>
        <dbReference type="PIRSR" id="PIRSR001220-2"/>
    </source>
</evidence>
<dbReference type="Gene3D" id="3.40.50.1170">
    <property type="entry name" value="L-asparaginase, N-terminal domain"/>
    <property type="match status" value="1"/>
</dbReference>
<dbReference type="PROSITE" id="PS51732">
    <property type="entry name" value="ASN_GLN_ASE_3"/>
    <property type="match status" value="1"/>
</dbReference>
<gene>
    <name evidence="8" type="ORF">J40TS1_44520</name>
</gene>
<comment type="similarity">
    <text evidence="1">Belongs to the asparaginase 1 family.</text>
</comment>
<dbReference type="InterPro" id="IPR006034">
    <property type="entry name" value="Asparaginase/glutaminase-like"/>
</dbReference>
<dbReference type="CDD" id="cd08964">
    <property type="entry name" value="L-asparaginase_II"/>
    <property type="match status" value="1"/>
</dbReference>
<sequence length="641" mass="67295">MSMTRTSVRKRLFLSLLVAALLAATWSVGKVSDVLAATDTAAAEAEVTVPAFPIPAISAQHQANENPNVIVIGTGGTLAGAATNGDKTSFQSYRAGTYPIQDMVDQLPGKEKIADVSTYQFGNKGSGGYTIADLYDLSLAVEQALETYDGAVVTTGTDTMEEIAYFLDLTVQSEKPVVVTGAMRPWDVIGTDGPANLYQAIKTAASGKTKWYGTVIMLNDTIHAAREVTKSNTHRMDTFETAMFGALGYVDDAGVRMYRLNGRAMKAGTEEWKTPFNLKTINKSELPLVGIVYNYQEAGGGAIKGLVAEGAKGIVTAGTGAGGISSALSAARAAAVRDNGVVFVSTSRTGSGSVYSSGNGIISGDNLDPQHARIMLMLTLAFTDDFEQMKAWFATVGTQEVEVNVEQGEEPTPTPTAPPVTSPPVTSPPVTSPAPTTPGEGVPTPTPTSTPTASPDPGEEIPDIVFTDTKGHWAEQAIAEAVSLKIVEGYADGSFRPNGDVTRAEYTVMLMRLLGTTEDSVSPTAFTDETAIGPWAKPAVAAAVSKGIITGYSDGSFQPNRNINRMELVLMAARAMELDSSSFSSTTFADDQQIAAWAKPAVAAATSKGIIQGKANNRFDPTGTATRAEAITIILNINNAR</sequence>
<dbReference type="GO" id="GO:0006528">
    <property type="term" value="P:asparagine metabolic process"/>
    <property type="evidence" value="ECO:0007669"/>
    <property type="project" value="InterPro"/>
</dbReference>
<dbReference type="FunFam" id="3.40.50.1170:FF:000001">
    <property type="entry name" value="L-asparaginase 2"/>
    <property type="match status" value="1"/>
</dbReference>
<feature type="active site" description="O-isoaspartyl threonine intermediate" evidence="3">
    <location>
        <position position="77"/>
    </location>
</feature>
<evidence type="ECO:0000313" key="9">
    <source>
        <dbReference type="Proteomes" id="UP000683139"/>
    </source>
</evidence>
<dbReference type="Pfam" id="PF00395">
    <property type="entry name" value="SLH"/>
    <property type="match status" value="3"/>
</dbReference>
<feature type="domain" description="SLH" evidence="7">
    <location>
        <begin position="526"/>
        <end position="584"/>
    </location>
</feature>
<dbReference type="InterPro" id="IPR027473">
    <property type="entry name" value="L-asparaginase_C"/>
</dbReference>
<name>A0A919YSC4_9BACL</name>
<dbReference type="PIRSF" id="PIRSF001220">
    <property type="entry name" value="L-ASNase_gatD"/>
    <property type="match status" value="1"/>
</dbReference>
<dbReference type="Pfam" id="PF00710">
    <property type="entry name" value="Asparaginase"/>
    <property type="match status" value="1"/>
</dbReference>
<reference evidence="8" key="1">
    <citation type="submission" date="2021-03" db="EMBL/GenBank/DDBJ databases">
        <title>Antimicrobial resistance genes in bacteria isolated from Japanese honey, and their potential for conferring macrolide and lincosamide resistance in the American foulbrood pathogen Paenibacillus larvae.</title>
        <authorList>
            <person name="Okamoto M."/>
            <person name="Kumagai M."/>
            <person name="Kanamori H."/>
            <person name="Takamatsu D."/>
        </authorList>
    </citation>
    <scope>NUCLEOTIDE SEQUENCE</scope>
    <source>
        <strain evidence="8">J40TS1</strain>
    </source>
</reference>
<dbReference type="SUPFAM" id="SSF53774">
    <property type="entry name" value="Glutaminase/Asparaginase"/>
    <property type="match status" value="1"/>
</dbReference>
<evidence type="ECO:0000256" key="6">
    <source>
        <dbReference type="SAM" id="SignalP"/>
    </source>
</evidence>
<feature type="binding site" evidence="4">
    <location>
        <begin position="157"/>
        <end position="158"/>
    </location>
    <ligand>
        <name>substrate</name>
    </ligand>
</feature>
<dbReference type="AlphaFoldDB" id="A0A919YSC4"/>
<organism evidence="8 9">
    <name type="scientific">Paenibacillus montaniterrae</name>
    <dbReference type="NCBI Taxonomy" id="429341"/>
    <lineage>
        <taxon>Bacteria</taxon>
        <taxon>Bacillati</taxon>
        <taxon>Bacillota</taxon>
        <taxon>Bacilli</taxon>
        <taxon>Bacillales</taxon>
        <taxon>Paenibacillaceae</taxon>
        <taxon>Paenibacillus</taxon>
    </lineage>
</organism>
<dbReference type="PANTHER" id="PTHR11707:SF28">
    <property type="entry name" value="60 KDA LYSOPHOSPHOLIPASE"/>
    <property type="match status" value="1"/>
</dbReference>